<keyword evidence="3" id="KW-1185">Reference proteome</keyword>
<sequence length="245" mass="28720">MLALLFSNMGFALIFYYLVVSFLKGYTYRPKIIKNKYLDNVLGATLSQAVYVPFTAVFITAFKLGWKVKILFTFYFAFVERVFIKYGLFQKKWWKTGFTVILIPVYFFISDIRWKWLEKGIPFMKTFCLFNMIHLTWINGLYLLEVLRELRFGFGKNNKWNEQIKIVPFYVIVLSAVATWVAKKGGWSIKGLFLSLIIILDQLLIKLGILKVRNVIPITLVHSITVLLWSLYKNLLSQKNFVASE</sequence>
<dbReference type="EMBL" id="JAHQCS010000091">
    <property type="protein sequence ID" value="MBU9712010.1"/>
    <property type="molecule type" value="Genomic_DNA"/>
</dbReference>
<gene>
    <name evidence="2" type="ORF">KS419_09690</name>
</gene>
<proteinExistence type="predicted"/>
<feature type="transmembrane region" description="Helical" evidence="1">
    <location>
        <begin position="96"/>
        <end position="117"/>
    </location>
</feature>
<evidence type="ECO:0000313" key="2">
    <source>
        <dbReference type="EMBL" id="MBU9712010.1"/>
    </source>
</evidence>
<dbReference type="RefSeq" id="WP_217066167.1">
    <property type="nucleotide sequence ID" value="NZ_JAHQCS010000091.1"/>
</dbReference>
<feature type="transmembrane region" description="Helical" evidence="1">
    <location>
        <begin position="164"/>
        <end position="181"/>
    </location>
</feature>
<evidence type="ECO:0000256" key="1">
    <source>
        <dbReference type="SAM" id="Phobius"/>
    </source>
</evidence>
<name>A0ABS6JHQ2_9BACI</name>
<feature type="transmembrane region" description="Helical" evidence="1">
    <location>
        <begin position="123"/>
        <end position="144"/>
    </location>
</feature>
<protein>
    <submittedName>
        <fullName evidence="2">Uncharacterized protein</fullName>
    </submittedName>
</protein>
<reference evidence="2 3" key="1">
    <citation type="submission" date="2021-06" db="EMBL/GenBank/DDBJ databases">
        <title>Bacillus sp. RD4P76, an endophyte from a halophyte.</title>
        <authorList>
            <person name="Sun J.-Q."/>
        </authorList>
    </citation>
    <scope>NUCLEOTIDE SEQUENCE [LARGE SCALE GENOMIC DNA]</scope>
    <source>
        <strain evidence="2 3">CGMCC 1.15917</strain>
    </source>
</reference>
<evidence type="ECO:0000313" key="3">
    <source>
        <dbReference type="Proteomes" id="UP000784880"/>
    </source>
</evidence>
<keyword evidence="1" id="KW-1133">Transmembrane helix</keyword>
<comment type="caution">
    <text evidence="2">The sequence shown here is derived from an EMBL/GenBank/DDBJ whole genome shotgun (WGS) entry which is preliminary data.</text>
</comment>
<feature type="transmembrane region" description="Helical" evidence="1">
    <location>
        <begin position="187"/>
        <end position="205"/>
    </location>
</feature>
<feature type="transmembrane region" description="Helical" evidence="1">
    <location>
        <begin position="6"/>
        <end position="26"/>
    </location>
</feature>
<dbReference type="Proteomes" id="UP000784880">
    <property type="component" value="Unassembled WGS sequence"/>
</dbReference>
<accession>A0ABS6JHQ2</accession>
<keyword evidence="1" id="KW-0472">Membrane</keyword>
<keyword evidence="1" id="KW-0812">Transmembrane</keyword>
<feature type="transmembrane region" description="Helical" evidence="1">
    <location>
        <begin position="212"/>
        <end position="232"/>
    </location>
</feature>
<feature type="transmembrane region" description="Helical" evidence="1">
    <location>
        <begin position="38"/>
        <end position="62"/>
    </location>
</feature>
<organism evidence="2 3">
    <name type="scientific">Evansella tamaricis</name>
    <dbReference type="NCBI Taxonomy" id="2069301"/>
    <lineage>
        <taxon>Bacteria</taxon>
        <taxon>Bacillati</taxon>
        <taxon>Bacillota</taxon>
        <taxon>Bacilli</taxon>
        <taxon>Bacillales</taxon>
        <taxon>Bacillaceae</taxon>
        <taxon>Evansella</taxon>
    </lineage>
</organism>